<name>A0A0S7XQ49_9BACT</name>
<keyword evidence="1" id="KW-1133">Transmembrane helix</keyword>
<evidence type="ECO:0000313" key="2">
    <source>
        <dbReference type="EMBL" id="KPJ64331.1"/>
    </source>
</evidence>
<gene>
    <name evidence="2" type="ORF">AMK68_01860</name>
</gene>
<proteinExistence type="predicted"/>
<accession>A0A0S7XQ49</accession>
<reference evidence="2 3" key="1">
    <citation type="journal article" date="2015" name="Microbiome">
        <title>Genomic resolution of linkages in carbon, nitrogen, and sulfur cycling among widespread estuary sediment bacteria.</title>
        <authorList>
            <person name="Baker B.J."/>
            <person name="Lazar C.S."/>
            <person name="Teske A.P."/>
            <person name="Dick G.J."/>
        </authorList>
    </citation>
    <scope>NUCLEOTIDE SEQUENCE [LARGE SCALE GENOMIC DNA]</scope>
    <source>
        <strain evidence="2">DG_56</strain>
    </source>
</reference>
<feature type="transmembrane region" description="Helical" evidence="1">
    <location>
        <begin position="89"/>
        <end position="109"/>
    </location>
</feature>
<evidence type="ECO:0000313" key="3">
    <source>
        <dbReference type="Proteomes" id="UP000052020"/>
    </source>
</evidence>
<dbReference type="EMBL" id="LIZY01000031">
    <property type="protein sequence ID" value="KPJ64331.1"/>
    <property type="molecule type" value="Genomic_DNA"/>
</dbReference>
<feature type="transmembrane region" description="Helical" evidence="1">
    <location>
        <begin position="26"/>
        <end position="43"/>
    </location>
</feature>
<keyword evidence="1" id="KW-0812">Transmembrane</keyword>
<dbReference type="AlphaFoldDB" id="A0A0S7XQ49"/>
<protein>
    <submittedName>
        <fullName evidence="2">Uncharacterized protein</fullName>
    </submittedName>
</protein>
<feature type="transmembrane region" description="Helical" evidence="1">
    <location>
        <begin position="64"/>
        <end position="83"/>
    </location>
</feature>
<dbReference type="Proteomes" id="UP000052020">
    <property type="component" value="Unassembled WGS sequence"/>
</dbReference>
<comment type="caution">
    <text evidence="2">The sequence shown here is derived from an EMBL/GenBank/DDBJ whole genome shotgun (WGS) entry which is preliminary data.</text>
</comment>
<organism evidence="2 3">
    <name type="scientific">candidate division KD3-62 bacterium DG_56</name>
    <dbReference type="NCBI Taxonomy" id="1704032"/>
    <lineage>
        <taxon>Bacteria</taxon>
        <taxon>candidate division KD3-62</taxon>
    </lineage>
</organism>
<evidence type="ECO:0000256" key="1">
    <source>
        <dbReference type="SAM" id="Phobius"/>
    </source>
</evidence>
<keyword evidence="1" id="KW-0472">Membrane</keyword>
<sequence length="115" mass="12051">MDRVFRAAVLLWVAAAVAGALVGMRAFLGVALGGALAVTMFGIQRRLAYCCLSRAVSGARARALLWLYWCRLPALGAGLFYLLRADAASLPALCFGVGVVPMAVIIAAVRPGDEL</sequence>